<dbReference type="InterPro" id="IPR048254">
    <property type="entry name" value="CDP_ALCOHOL_P_TRANSF_CS"/>
</dbReference>
<protein>
    <recommendedName>
        <fullName evidence="4">CDP-alcohol phosphatidyltransferase C-terminal domain-containing protein</fullName>
    </recommendedName>
</protein>
<reference evidence="3" key="1">
    <citation type="submission" date="2018-05" db="EMBL/GenBank/DDBJ databases">
        <authorList>
            <person name="Lanie J.A."/>
            <person name="Ng W.-L."/>
            <person name="Kazmierczak K.M."/>
            <person name="Andrzejewski T.M."/>
            <person name="Davidsen T.M."/>
            <person name="Wayne K.J."/>
            <person name="Tettelin H."/>
            <person name="Glass J.I."/>
            <person name="Rusch D."/>
            <person name="Podicherti R."/>
            <person name="Tsui H.-C.T."/>
            <person name="Winkler M.E."/>
        </authorList>
    </citation>
    <scope>NUCLEOTIDE SEQUENCE</scope>
</reference>
<evidence type="ECO:0000256" key="1">
    <source>
        <dbReference type="ARBA" id="ARBA00022679"/>
    </source>
</evidence>
<name>A0A381YH74_9ZZZZ</name>
<dbReference type="GO" id="GO:0008654">
    <property type="term" value="P:phospholipid biosynthetic process"/>
    <property type="evidence" value="ECO:0007669"/>
    <property type="project" value="InterPro"/>
</dbReference>
<keyword evidence="2" id="KW-0472">Membrane</keyword>
<feature type="transmembrane region" description="Helical" evidence="2">
    <location>
        <begin position="134"/>
        <end position="156"/>
    </location>
</feature>
<keyword evidence="1" id="KW-0808">Transferase</keyword>
<evidence type="ECO:0008006" key="4">
    <source>
        <dbReference type="Google" id="ProtNLM"/>
    </source>
</evidence>
<keyword evidence="2" id="KW-1133">Transmembrane helix</keyword>
<dbReference type="AlphaFoldDB" id="A0A381YH74"/>
<dbReference type="InterPro" id="IPR000462">
    <property type="entry name" value="CDP-OH_P_trans"/>
</dbReference>
<evidence type="ECO:0000256" key="2">
    <source>
        <dbReference type="SAM" id="Phobius"/>
    </source>
</evidence>
<dbReference type="InterPro" id="IPR043130">
    <property type="entry name" value="CDP-OH_PTrfase_TM_dom"/>
</dbReference>
<dbReference type="Gene3D" id="1.20.120.1760">
    <property type="match status" value="1"/>
</dbReference>
<evidence type="ECO:0000313" key="3">
    <source>
        <dbReference type="EMBL" id="SVA75921.1"/>
    </source>
</evidence>
<feature type="transmembrane region" description="Helical" evidence="2">
    <location>
        <begin position="105"/>
        <end position="122"/>
    </location>
</feature>
<dbReference type="EMBL" id="UINC01018144">
    <property type="protein sequence ID" value="SVA75921.1"/>
    <property type="molecule type" value="Genomic_DNA"/>
</dbReference>
<keyword evidence="2" id="KW-0812">Transmembrane</keyword>
<dbReference type="PROSITE" id="PS00379">
    <property type="entry name" value="CDP_ALCOHOL_P_TRANSF"/>
    <property type="match status" value="1"/>
</dbReference>
<dbReference type="GO" id="GO:0016780">
    <property type="term" value="F:phosphotransferase activity, for other substituted phosphate groups"/>
    <property type="evidence" value="ECO:0007669"/>
    <property type="project" value="InterPro"/>
</dbReference>
<sequence>MGETDKFNFNDLKTIPNILSVSRLVLIPSMLIPCFLIGDETLARKVFLIMFVLIGVTDKLDGTLARYLNQTSSLGAKLDTMADTAFYPFIALWLYRFESTVVGEWWILVFILLGLFFLKMILGKIKFGEIPSFHTIGGKTFAASLFFFMITAMLYPDIAGRLFPVLCIIGYINQLEEMYIFITRDSVDENIKSVFSK</sequence>
<feature type="transmembrane region" description="Helical" evidence="2">
    <location>
        <begin position="20"/>
        <end position="39"/>
    </location>
</feature>
<accession>A0A381YH74</accession>
<gene>
    <name evidence="3" type="ORF">METZ01_LOCUS128775</name>
</gene>
<dbReference type="GO" id="GO:0016020">
    <property type="term" value="C:membrane"/>
    <property type="evidence" value="ECO:0007669"/>
    <property type="project" value="InterPro"/>
</dbReference>
<dbReference type="Pfam" id="PF01066">
    <property type="entry name" value="CDP-OH_P_transf"/>
    <property type="match status" value="1"/>
</dbReference>
<proteinExistence type="predicted"/>
<organism evidence="3">
    <name type="scientific">marine metagenome</name>
    <dbReference type="NCBI Taxonomy" id="408172"/>
    <lineage>
        <taxon>unclassified sequences</taxon>
        <taxon>metagenomes</taxon>
        <taxon>ecological metagenomes</taxon>
    </lineage>
</organism>